<reference evidence="3" key="1">
    <citation type="journal article" date="2019" name="Int. J. Syst. Evol. Microbiol.">
        <title>The Global Catalogue of Microorganisms (GCM) 10K type strain sequencing project: providing services to taxonomists for standard genome sequencing and annotation.</title>
        <authorList>
            <consortium name="The Broad Institute Genomics Platform"/>
            <consortium name="The Broad Institute Genome Sequencing Center for Infectious Disease"/>
            <person name="Wu L."/>
            <person name="Ma J."/>
        </authorList>
    </citation>
    <scope>NUCLEOTIDE SEQUENCE [LARGE SCALE GENOMIC DNA]</scope>
    <source>
        <strain evidence="3">CCUG 58127</strain>
    </source>
</reference>
<evidence type="ECO:0008006" key="4">
    <source>
        <dbReference type="Google" id="ProtNLM"/>
    </source>
</evidence>
<gene>
    <name evidence="2" type="ORF">ACFQDH_10660</name>
</gene>
<comment type="caution">
    <text evidence="2">The sequence shown here is derived from an EMBL/GenBank/DDBJ whole genome shotgun (WGS) entry which is preliminary data.</text>
</comment>
<dbReference type="EMBL" id="JBHSWH010000001">
    <property type="protein sequence ID" value="MFC6705714.1"/>
    <property type="molecule type" value="Genomic_DNA"/>
</dbReference>
<dbReference type="Proteomes" id="UP001596298">
    <property type="component" value="Unassembled WGS sequence"/>
</dbReference>
<proteinExistence type="predicted"/>
<protein>
    <recommendedName>
        <fullName evidence="4">Serine aminopeptidase S33 domain-containing protein</fullName>
    </recommendedName>
</protein>
<evidence type="ECO:0000313" key="3">
    <source>
        <dbReference type="Proteomes" id="UP001596298"/>
    </source>
</evidence>
<dbReference type="InterPro" id="IPR029058">
    <property type="entry name" value="AB_hydrolase_fold"/>
</dbReference>
<evidence type="ECO:0000256" key="1">
    <source>
        <dbReference type="SAM" id="MobiDB-lite"/>
    </source>
</evidence>
<dbReference type="SUPFAM" id="SSF53474">
    <property type="entry name" value="alpha/beta-Hydrolases"/>
    <property type="match status" value="2"/>
</dbReference>
<dbReference type="RefSeq" id="WP_382401094.1">
    <property type="nucleotide sequence ID" value="NZ_JBHSWH010000001.1"/>
</dbReference>
<dbReference type="Gene3D" id="3.40.50.1820">
    <property type="entry name" value="alpha/beta hydrolase"/>
    <property type="match status" value="2"/>
</dbReference>
<evidence type="ECO:0000313" key="2">
    <source>
        <dbReference type="EMBL" id="MFC6705714.1"/>
    </source>
</evidence>
<feature type="compositionally biased region" description="Pro residues" evidence="1">
    <location>
        <begin position="574"/>
        <end position="585"/>
    </location>
</feature>
<feature type="region of interest" description="Disordered" evidence="1">
    <location>
        <begin position="562"/>
        <end position="585"/>
    </location>
</feature>
<keyword evidence="3" id="KW-1185">Reference proteome</keyword>
<feature type="region of interest" description="Disordered" evidence="1">
    <location>
        <begin position="146"/>
        <end position="165"/>
    </location>
</feature>
<sequence>MIDTPTWFGPADRALFGWFCTPDSGCSDYGVLLCPPLGEEEHNAHETIRQTAWRLAGQGVASLRFDYHGTGDSMGKWSDADRVDAWLTSVEDAYDALLATGVPRIGGLGMRVGAPLLASAATGGTVDLDILILWDPCSGKSMLREGLARSPSTTERHDGSVETPGYLYPAPTVADLQSLDPATLEGDLGAGTVLVLVRDDRPPPRGLRRRLPPTGRVQWQTCTGMSEMLDVPMDKNTVPDAAIEQVVEWVEQHIDRQDPAALKVPSDRVDLPQPGGQVVIESAVRLGQVGLLGICTEPAERTRRATVVFVNVANDRQTGPGRRWVDMARELAADGFRCLRLSQSGTGDSPTLPGQTFGDLYCPQWLTELPDALSDPLISEPTFADERVALVSLCSGAYSALEAAMRVPVAVVYPINVILTIYDISRGQRLHSEDRQVARPVGRAFLPRSMPISMSSARRSLIAWRLYRQFAVWHAPLSAIHEVIRRGTAVVLLMSPEDGRHFWESAFWSGLFSWRWRRAGMFRLRIDGRIDHPLMTQDGQQTVVALIHRDLCDRFPGRAAVPATTEHTLSGRPTRPPPSAPASAS</sequence>
<accession>A0ABW2AFP2</accession>
<organism evidence="2 3">
    <name type="scientific">Flexivirga alba</name>
    <dbReference type="NCBI Taxonomy" id="702742"/>
    <lineage>
        <taxon>Bacteria</taxon>
        <taxon>Bacillati</taxon>
        <taxon>Actinomycetota</taxon>
        <taxon>Actinomycetes</taxon>
        <taxon>Micrococcales</taxon>
        <taxon>Dermacoccaceae</taxon>
        <taxon>Flexivirga</taxon>
    </lineage>
</organism>
<name>A0ABW2AFP2_9MICO</name>